<comment type="caution">
    <text evidence="1">The sequence shown here is derived from an EMBL/GenBank/DDBJ whole genome shotgun (WGS) entry which is preliminary data.</text>
</comment>
<dbReference type="RefSeq" id="WP_054659968.1">
    <property type="nucleotide sequence ID" value="NZ_BAZI01000270.1"/>
</dbReference>
<organism evidence="1 2">
    <name type="scientific">Stenotrophomonas pictorum JCM 9942</name>
    <dbReference type="NCBI Taxonomy" id="1236960"/>
    <lineage>
        <taxon>Bacteria</taxon>
        <taxon>Pseudomonadati</taxon>
        <taxon>Pseudomonadota</taxon>
        <taxon>Gammaproteobacteria</taxon>
        <taxon>Lysobacterales</taxon>
        <taxon>Lysobacteraceae</taxon>
        <taxon>Stenotrophomonas</taxon>
    </lineage>
</organism>
<proteinExistence type="predicted"/>
<dbReference type="InterPro" id="IPR035093">
    <property type="entry name" value="RelE/ParE_toxin_dom_sf"/>
</dbReference>
<dbReference type="GeneID" id="78388227"/>
<evidence type="ECO:0000313" key="1">
    <source>
        <dbReference type="EMBL" id="KRG37789.1"/>
    </source>
</evidence>
<reference evidence="1 2" key="1">
    <citation type="submission" date="2015-10" db="EMBL/GenBank/DDBJ databases">
        <title>Genome sequencing and analysis of members of genus Stenotrophomonas.</title>
        <authorList>
            <person name="Patil P.P."/>
            <person name="Midha S."/>
            <person name="Patil P.B."/>
        </authorList>
    </citation>
    <scope>NUCLEOTIDE SEQUENCE [LARGE SCALE GENOMIC DNA]</scope>
    <source>
        <strain evidence="1 2">JCM 9942</strain>
    </source>
</reference>
<evidence type="ECO:0000313" key="2">
    <source>
        <dbReference type="Proteomes" id="UP000050836"/>
    </source>
</evidence>
<dbReference type="Gene3D" id="3.30.2310.20">
    <property type="entry name" value="RelE-like"/>
    <property type="match status" value="1"/>
</dbReference>
<dbReference type="EMBL" id="LLXS01000069">
    <property type="protein sequence ID" value="KRG37789.1"/>
    <property type="molecule type" value="Genomic_DNA"/>
</dbReference>
<dbReference type="Proteomes" id="UP000050836">
    <property type="component" value="Unassembled WGS sequence"/>
</dbReference>
<protein>
    <submittedName>
        <fullName evidence="1">Uncharacterized protein</fullName>
    </submittedName>
</protein>
<name>A0A0Q9ZXZ7_9GAMM</name>
<gene>
    <name evidence="1" type="ORF">ARC78_15910</name>
</gene>
<keyword evidence="2" id="KW-1185">Reference proteome</keyword>
<sequence length="118" mass="13261">MQVVLGAAYERRLDEAVAHLIGVGADAAGQQLLDDAYDALPKRLAQAPRIGREFIAHNPEAPEVLAAWTAVRELLGDDIELREYILEEYLALYAIHRDCIHLLTLRHHRQCGFDFSEA</sequence>
<accession>A0A0Q9ZXZ7</accession>
<dbReference type="AlphaFoldDB" id="A0A0Q9ZXZ7"/>